<dbReference type="RefSeq" id="WP_073992948.1">
    <property type="nucleotide sequence ID" value="NZ_FQYT01000005.1"/>
</dbReference>
<keyword evidence="3" id="KW-1133">Transmembrane helix</keyword>
<keyword evidence="3" id="KW-0472">Membrane</keyword>
<evidence type="ECO:0000256" key="1">
    <source>
        <dbReference type="ARBA" id="ARBA00022801"/>
    </source>
</evidence>
<gene>
    <name evidence="4" type="ORF">SAMN02745691_00682</name>
</gene>
<feature type="active site" description="Acyl-thioester intermediate" evidence="2">
    <location>
        <position position="251"/>
    </location>
</feature>
<evidence type="ECO:0000313" key="4">
    <source>
        <dbReference type="EMBL" id="SHI68887.1"/>
    </source>
</evidence>
<accession>A0A1M6D6L9</accession>
<name>A0A1M6D6L9_9FIRM</name>
<dbReference type="GO" id="GO:0016787">
    <property type="term" value="F:hydrolase activity"/>
    <property type="evidence" value="ECO:0007669"/>
    <property type="project" value="UniProtKB-KW"/>
</dbReference>
<dbReference type="AlphaFoldDB" id="A0A1M6D6L9"/>
<organism evidence="4 5">
    <name type="scientific">Parasporobacterium paucivorans DSM 15970</name>
    <dbReference type="NCBI Taxonomy" id="1122934"/>
    <lineage>
        <taxon>Bacteria</taxon>
        <taxon>Bacillati</taxon>
        <taxon>Bacillota</taxon>
        <taxon>Clostridia</taxon>
        <taxon>Lachnospirales</taxon>
        <taxon>Lachnospiraceae</taxon>
        <taxon>Parasporobacterium</taxon>
    </lineage>
</organism>
<dbReference type="InterPro" id="IPR009835">
    <property type="entry name" value="SrtB"/>
</dbReference>
<reference evidence="4 5" key="1">
    <citation type="submission" date="2016-11" db="EMBL/GenBank/DDBJ databases">
        <authorList>
            <person name="Jaros S."/>
            <person name="Januszkiewicz K."/>
            <person name="Wedrychowicz H."/>
        </authorList>
    </citation>
    <scope>NUCLEOTIDE SEQUENCE [LARGE SCALE GENOMIC DNA]</scope>
    <source>
        <strain evidence="4 5">DSM 15970</strain>
    </source>
</reference>
<proteinExistence type="predicted"/>
<evidence type="ECO:0000313" key="5">
    <source>
        <dbReference type="Proteomes" id="UP000184342"/>
    </source>
</evidence>
<evidence type="ECO:0000256" key="2">
    <source>
        <dbReference type="PIRSR" id="PIRSR605754-1"/>
    </source>
</evidence>
<keyword evidence="3" id="KW-0812">Transmembrane</keyword>
<dbReference type="NCBIfam" id="TIGR03064">
    <property type="entry name" value="sortase_srtB"/>
    <property type="match status" value="1"/>
</dbReference>
<dbReference type="InterPro" id="IPR005754">
    <property type="entry name" value="Sortase"/>
</dbReference>
<dbReference type="Gene3D" id="2.40.260.10">
    <property type="entry name" value="Sortase"/>
    <property type="match status" value="1"/>
</dbReference>
<dbReference type="CDD" id="cd05826">
    <property type="entry name" value="Sortase_B"/>
    <property type="match status" value="1"/>
</dbReference>
<dbReference type="EMBL" id="FQYT01000005">
    <property type="protein sequence ID" value="SHI68887.1"/>
    <property type="molecule type" value="Genomic_DNA"/>
</dbReference>
<dbReference type="Pfam" id="PF04203">
    <property type="entry name" value="Sortase"/>
    <property type="match status" value="1"/>
</dbReference>
<sequence>MDKNTKKNINKKKIIWLVALVAAICIFAFSAFKLINIYLEYQKGKDAYEEIDSMFTEETDTTETGSNPDTTQGETTLTAETAVPWVWDFAKAQSINPDIKGWIKMGNTISYPILQTTDNEYYLTHTVYRKKNSSGAIFIDYSITEGLDAKNCIIYGHDMINNSMFGSLDNYMKESYYKKHPAFEVYIGDRHYTYEIFAVYVTPEVSDTYMYGFPSDEYFKTYLDTSRSKSLYATGCRELTASDRIITLSTCTDKDAERLIVQMVRSNEITE</sequence>
<dbReference type="InterPro" id="IPR023365">
    <property type="entry name" value="Sortase_dom-sf"/>
</dbReference>
<keyword evidence="5" id="KW-1185">Reference proteome</keyword>
<dbReference type="SUPFAM" id="SSF63817">
    <property type="entry name" value="Sortase"/>
    <property type="match status" value="1"/>
</dbReference>
<feature type="active site" description="Proton donor/acceptor" evidence="2">
    <location>
        <position position="157"/>
    </location>
</feature>
<protein>
    <submittedName>
        <fullName evidence="4">Sortase B</fullName>
    </submittedName>
</protein>
<dbReference type="STRING" id="1122934.SAMN02745691_00682"/>
<keyword evidence="1" id="KW-0378">Hydrolase</keyword>
<dbReference type="Proteomes" id="UP000184342">
    <property type="component" value="Unassembled WGS sequence"/>
</dbReference>
<dbReference type="OrthoDB" id="9806013at2"/>
<feature type="transmembrane region" description="Helical" evidence="3">
    <location>
        <begin position="14"/>
        <end position="35"/>
    </location>
</feature>
<evidence type="ECO:0000256" key="3">
    <source>
        <dbReference type="SAM" id="Phobius"/>
    </source>
</evidence>